<reference evidence="2 3" key="1">
    <citation type="submission" date="2019-11" db="EMBL/GenBank/DDBJ databases">
        <authorList>
            <person name="Ay H."/>
        </authorList>
    </citation>
    <scope>NUCLEOTIDE SEQUENCE [LARGE SCALE GENOMIC DNA]</scope>
    <source>
        <strain evidence="2 3">BG9H</strain>
    </source>
</reference>
<dbReference type="Proteomes" id="UP001197114">
    <property type="component" value="Unassembled WGS sequence"/>
</dbReference>
<name>A0ABS6YMT9_9ACTN</name>
<evidence type="ECO:0000313" key="3">
    <source>
        <dbReference type="Proteomes" id="UP001197114"/>
    </source>
</evidence>
<dbReference type="RefSeq" id="WP_219688782.1">
    <property type="nucleotide sequence ID" value="NZ_WMBF01000101.1"/>
</dbReference>
<evidence type="ECO:0000256" key="1">
    <source>
        <dbReference type="SAM" id="MobiDB-lite"/>
    </source>
</evidence>
<protein>
    <recommendedName>
        <fullName evidence="4">Mucin</fullName>
    </recommendedName>
</protein>
<dbReference type="SUPFAM" id="SSF53822">
    <property type="entry name" value="Periplasmic binding protein-like I"/>
    <property type="match status" value="1"/>
</dbReference>
<gene>
    <name evidence="2" type="ORF">GKQ77_12445</name>
</gene>
<proteinExistence type="predicted"/>
<evidence type="ECO:0000313" key="2">
    <source>
        <dbReference type="EMBL" id="MBW5422364.1"/>
    </source>
</evidence>
<feature type="region of interest" description="Disordered" evidence="1">
    <location>
        <begin position="509"/>
        <end position="535"/>
    </location>
</feature>
<organism evidence="2 3">
    <name type="scientific">Streptomyces anatolicus</name>
    <dbReference type="NCBI Taxonomy" id="2675858"/>
    <lineage>
        <taxon>Bacteria</taxon>
        <taxon>Bacillati</taxon>
        <taxon>Actinomycetota</taxon>
        <taxon>Actinomycetes</taxon>
        <taxon>Kitasatosporales</taxon>
        <taxon>Streptomycetaceae</taxon>
        <taxon>Streptomyces</taxon>
    </lineage>
</organism>
<feature type="compositionally biased region" description="Basic and acidic residues" evidence="1">
    <location>
        <begin position="512"/>
        <end position="535"/>
    </location>
</feature>
<evidence type="ECO:0008006" key="4">
    <source>
        <dbReference type="Google" id="ProtNLM"/>
    </source>
</evidence>
<dbReference type="EMBL" id="WMBF01000101">
    <property type="protein sequence ID" value="MBW5422364.1"/>
    <property type="molecule type" value="Genomic_DNA"/>
</dbReference>
<comment type="caution">
    <text evidence="2">The sequence shown here is derived from an EMBL/GenBank/DDBJ whole genome shotgun (WGS) entry which is preliminary data.</text>
</comment>
<dbReference type="CDD" id="cd06268">
    <property type="entry name" value="PBP1_ABC_transporter_LIVBP-like"/>
    <property type="match status" value="1"/>
</dbReference>
<dbReference type="InterPro" id="IPR028082">
    <property type="entry name" value="Peripla_BP_I"/>
</dbReference>
<accession>A0ABS6YMT9</accession>
<sequence length="535" mass="58308">MLFRRHPREWGPIEWAAVLGLALVAGVAVAVVTLGARGPGRCGDDLRELGGDCVGVTESAFDADPRLKSLIEAVAEENAEVRRDAESPADNGARIPYVRIALMMPYTSDGSSAMTTDMIRRALAGALAAQQEANSGSGPHYQLLFAPDGRNLDHWEPVVERLGELTKDKETPLVGVTGIPSSTPETRRTIAALSDRGIPTVGPVITAADMNAGHFFKTSPNNDQFARALKQYLKKRPQRGEGFLVWDNRSEDVYSRNLRRVFEKHFGDTYDFKGHNSNFTGSSGADKGIPQRFTDAVQKICTARSDTVFFAGRDQDLPAFVKRLAQEGDCGRGSELRLLKVGIGLEPTLTTDETTRWLKEARATIVDASSVDPAWWGKGGQDPGHEPPRALGRFLDRFHKLEKEHELGAKPLNDGYAVMYHDAFTLLADAVDRTYSEINEGAGKPEGKKAPLIPTKNDVYNTLIMPSISANGCSNCLRGAAGSYGFEGPGANDQWAVCKPVPIVEYPAPRGKAAERERPPLYRTFRDGEKSACPN</sequence>
<keyword evidence="3" id="KW-1185">Reference proteome</keyword>
<dbReference type="Gene3D" id="3.40.50.2300">
    <property type="match status" value="2"/>
</dbReference>